<gene>
    <name evidence="1" type="ORF">H0H81_010572</name>
</gene>
<sequence>MTLAPEDDFSSHPFRYGRVIGIFHVDFIHDTPGAPRAPISKQVLWVRWLKYDKSYRAGFQHRRLHRVHFLPSDHPNAFGFLDPDEVIRGAHLIPAFQHEPTDEYLEGQSVAREEEELNDWKYFHVN</sequence>
<evidence type="ECO:0000313" key="1">
    <source>
        <dbReference type="EMBL" id="KAG5642573.1"/>
    </source>
</evidence>
<evidence type="ECO:0000313" key="2">
    <source>
        <dbReference type="Proteomes" id="UP000717328"/>
    </source>
</evidence>
<comment type="caution">
    <text evidence="1">The sequence shown here is derived from an EMBL/GenBank/DDBJ whole genome shotgun (WGS) entry which is preliminary data.</text>
</comment>
<reference evidence="1" key="1">
    <citation type="submission" date="2021-02" db="EMBL/GenBank/DDBJ databases">
        <authorList>
            <person name="Nieuwenhuis M."/>
            <person name="Van De Peppel L.J.J."/>
        </authorList>
    </citation>
    <scope>NUCLEOTIDE SEQUENCE</scope>
    <source>
        <strain evidence="1">D49</strain>
    </source>
</reference>
<proteinExistence type="predicted"/>
<dbReference type="AlphaFoldDB" id="A0A9P7G5M5"/>
<name>A0A9P7G5M5_9AGAR</name>
<reference evidence="1" key="2">
    <citation type="submission" date="2021-10" db="EMBL/GenBank/DDBJ databases">
        <title>Phylogenomics reveals ancestral predisposition of the termite-cultivated fungus Termitomyces towards a domesticated lifestyle.</title>
        <authorList>
            <person name="Auxier B."/>
            <person name="Grum-Grzhimaylo A."/>
            <person name="Cardenas M.E."/>
            <person name="Lodge J.D."/>
            <person name="Laessoe T."/>
            <person name="Pedersen O."/>
            <person name="Smith M.E."/>
            <person name="Kuyper T.W."/>
            <person name="Franco-Molano E.A."/>
            <person name="Baroni T.J."/>
            <person name="Aanen D.K."/>
        </authorList>
    </citation>
    <scope>NUCLEOTIDE SEQUENCE</scope>
    <source>
        <strain evidence="1">D49</strain>
    </source>
</reference>
<dbReference type="OrthoDB" id="3183767at2759"/>
<keyword evidence="2" id="KW-1185">Reference proteome</keyword>
<dbReference type="Proteomes" id="UP000717328">
    <property type="component" value="Unassembled WGS sequence"/>
</dbReference>
<feature type="non-terminal residue" evidence="1">
    <location>
        <position position="126"/>
    </location>
</feature>
<organism evidence="1 2">
    <name type="scientific">Sphagnurus paluster</name>
    <dbReference type="NCBI Taxonomy" id="117069"/>
    <lineage>
        <taxon>Eukaryota</taxon>
        <taxon>Fungi</taxon>
        <taxon>Dikarya</taxon>
        <taxon>Basidiomycota</taxon>
        <taxon>Agaricomycotina</taxon>
        <taxon>Agaricomycetes</taxon>
        <taxon>Agaricomycetidae</taxon>
        <taxon>Agaricales</taxon>
        <taxon>Tricholomatineae</taxon>
        <taxon>Lyophyllaceae</taxon>
        <taxon>Sphagnurus</taxon>
    </lineage>
</organism>
<accession>A0A9P7G5M5</accession>
<protein>
    <submittedName>
        <fullName evidence="1">Uncharacterized protein</fullName>
    </submittedName>
</protein>
<dbReference type="EMBL" id="JABCKI010003350">
    <property type="protein sequence ID" value="KAG5642573.1"/>
    <property type="molecule type" value="Genomic_DNA"/>
</dbReference>